<reference evidence="1" key="2">
    <citation type="submission" date="2021-09" db="EMBL/GenBank/DDBJ databases">
        <authorList>
            <person name="Jia N."/>
            <person name="Wang J."/>
            <person name="Shi W."/>
            <person name="Du L."/>
            <person name="Sun Y."/>
            <person name="Zhan W."/>
            <person name="Jiang J."/>
            <person name="Wang Q."/>
            <person name="Zhang B."/>
            <person name="Ji P."/>
            <person name="Sakyi L.B."/>
            <person name="Cui X."/>
            <person name="Yuan T."/>
            <person name="Jiang B."/>
            <person name="Yang W."/>
            <person name="Lam T.T.-Y."/>
            <person name="Chang Q."/>
            <person name="Ding S."/>
            <person name="Wang X."/>
            <person name="Zhu J."/>
            <person name="Ruan X."/>
            <person name="Zhao L."/>
            <person name="Wei J."/>
            <person name="Que T."/>
            <person name="Du C."/>
            <person name="Cheng J."/>
            <person name="Dai P."/>
            <person name="Han X."/>
            <person name="Huang E."/>
            <person name="Gao Y."/>
            <person name="Liu J."/>
            <person name="Shao H."/>
            <person name="Ye R."/>
            <person name="Li L."/>
            <person name="Wei W."/>
            <person name="Wang X."/>
            <person name="Wang C."/>
            <person name="Huo Q."/>
            <person name="Li W."/>
            <person name="Guo W."/>
            <person name="Chen H."/>
            <person name="Chen S."/>
            <person name="Zhou L."/>
            <person name="Zhou L."/>
            <person name="Ni X."/>
            <person name="Tian J."/>
            <person name="Zhou Y."/>
            <person name="Sheng Y."/>
            <person name="Liu T."/>
            <person name="Pan Y."/>
            <person name="Xia L."/>
            <person name="Li J."/>
            <person name="Zhao F."/>
            <person name="Cao W."/>
        </authorList>
    </citation>
    <scope>NUCLEOTIDE SEQUENCE</scope>
    <source>
        <strain evidence="1">Rmic-2018</strain>
        <tissue evidence="1">Larvae</tissue>
    </source>
</reference>
<accession>A0A9J6CY68</accession>
<comment type="caution">
    <text evidence="1">The sequence shown here is derived from an EMBL/GenBank/DDBJ whole genome shotgun (WGS) entry which is preliminary data.</text>
</comment>
<evidence type="ECO:0000313" key="1">
    <source>
        <dbReference type="EMBL" id="KAH7957908.1"/>
    </source>
</evidence>
<name>A0A9J6CY68_RHIMP</name>
<proteinExistence type="predicted"/>
<gene>
    <name evidence="1" type="ORF">HPB51_028105</name>
</gene>
<reference evidence="1" key="1">
    <citation type="journal article" date="2020" name="Cell">
        <title>Large-Scale Comparative Analyses of Tick Genomes Elucidate Their Genetic Diversity and Vector Capacities.</title>
        <authorList>
            <consortium name="Tick Genome and Microbiome Consortium (TIGMIC)"/>
            <person name="Jia N."/>
            <person name="Wang J."/>
            <person name="Shi W."/>
            <person name="Du L."/>
            <person name="Sun Y."/>
            <person name="Zhan W."/>
            <person name="Jiang J.F."/>
            <person name="Wang Q."/>
            <person name="Zhang B."/>
            <person name="Ji P."/>
            <person name="Bell-Sakyi L."/>
            <person name="Cui X.M."/>
            <person name="Yuan T.T."/>
            <person name="Jiang B.G."/>
            <person name="Yang W.F."/>
            <person name="Lam T.T."/>
            <person name="Chang Q.C."/>
            <person name="Ding S.J."/>
            <person name="Wang X.J."/>
            <person name="Zhu J.G."/>
            <person name="Ruan X.D."/>
            <person name="Zhao L."/>
            <person name="Wei J.T."/>
            <person name="Ye R.Z."/>
            <person name="Que T.C."/>
            <person name="Du C.H."/>
            <person name="Zhou Y.H."/>
            <person name="Cheng J.X."/>
            <person name="Dai P.F."/>
            <person name="Guo W.B."/>
            <person name="Han X.H."/>
            <person name="Huang E.J."/>
            <person name="Li L.F."/>
            <person name="Wei W."/>
            <person name="Gao Y.C."/>
            <person name="Liu J.Z."/>
            <person name="Shao H.Z."/>
            <person name="Wang X."/>
            <person name="Wang C.C."/>
            <person name="Yang T.C."/>
            <person name="Huo Q.B."/>
            <person name="Li W."/>
            <person name="Chen H.Y."/>
            <person name="Chen S.E."/>
            <person name="Zhou L.G."/>
            <person name="Ni X.B."/>
            <person name="Tian J.H."/>
            <person name="Sheng Y."/>
            <person name="Liu T."/>
            <person name="Pan Y.S."/>
            <person name="Xia L.Y."/>
            <person name="Li J."/>
            <person name="Zhao F."/>
            <person name="Cao W.C."/>
        </authorList>
    </citation>
    <scope>NUCLEOTIDE SEQUENCE</scope>
    <source>
        <strain evidence="1">Rmic-2018</strain>
    </source>
</reference>
<evidence type="ECO:0000313" key="2">
    <source>
        <dbReference type="Proteomes" id="UP000821866"/>
    </source>
</evidence>
<dbReference type="EMBL" id="JABSTU010004770">
    <property type="protein sequence ID" value="KAH7957908.1"/>
    <property type="molecule type" value="Genomic_DNA"/>
</dbReference>
<sequence>MLCAAMPWQLHRGHESARFQVPKGSNSEERVDTRCATGRPLRDREFRRGGHHPRSLAYRCNYWPHNYSAIIPCSPPPGRCTVQVPELPENSKFREFKEVAHIVPVHRLDAEFLHDAEKCGLRAGKDWVPALCVVSDNNSVNRKAMSHFESTPSTELCINTRRTLEAAVLRYNPVHILNIRNNWINRRMTK</sequence>
<organism evidence="1 2">
    <name type="scientific">Rhipicephalus microplus</name>
    <name type="common">Cattle tick</name>
    <name type="synonym">Boophilus microplus</name>
    <dbReference type="NCBI Taxonomy" id="6941"/>
    <lineage>
        <taxon>Eukaryota</taxon>
        <taxon>Metazoa</taxon>
        <taxon>Ecdysozoa</taxon>
        <taxon>Arthropoda</taxon>
        <taxon>Chelicerata</taxon>
        <taxon>Arachnida</taxon>
        <taxon>Acari</taxon>
        <taxon>Parasitiformes</taxon>
        <taxon>Ixodida</taxon>
        <taxon>Ixodoidea</taxon>
        <taxon>Ixodidae</taxon>
        <taxon>Rhipicephalinae</taxon>
        <taxon>Rhipicephalus</taxon>
        <taxon>Boophilus</taxon>
    </lineage>
</organism>
<protein>
    <submittedName>
        <fullName evidence="1">Uncharacterized protein</fullName>
    </submittedName>
</protein>
<dbReference type="AlphaFoldDB" id="A0A9J6CY68"/>
<dbReference type="Proteomes" id="UP000821866">
    <property type="component" value="Unassembled WGS sequence"/>
</dbReference>
<keyword evidence="2" id="KW-1185">Reference proteome</keyword>